<dbReference type="OMA" id="TREYISG"/>
<dbReference type="EMBL" id="GG683102">
    <property type="protein sequence ID" value="EER02467.1"/>
    <property type="molecule type" value="Genomic_DNA"/>
</dbReference>
<organism evidence="2">
    <name type="scientific">Perkinsus marinus (strain ATCC 50983 / TXsc)</name>
    <dbReference type="NCBI Taxonomy" id="423536"/>
    <lineage>
        <taxon>Eukaryota</taxon>
        <taxon>Sar</taxon>
        <taxon>Alveolata</taxon>
        <taxon>Perkinsozoa</taxon>
        <taxon>Perkinsea</taxon>
        <taxon>Perkinsida</taxon>
        <taxon>Perkinsidae</taxon>
        <taxon>Perkinsus</taxon>
    </lineage>
</organism>
<accession>C5LLA8</accession>
<protein>
    <recommendedName>
        <fullName evidence="3">Cytidyltransferase-like domain-containing protein</fullName>
    </recommendedName>
</protein>
<dbReference type="AlphaFoldDB" id="C5LLA8"/>
<name>C5LLA8_PERM5</name>
<dbReference type="PANTHER" id="PTHR21174:SF0">
    <property type="entry name" value="HD PHOSPHOHYDROLASE FAMILY PROTEIN-RELATED"/>
    <property type="match status" value="1"/>
</dbReference>
<dbReference type="Proteomes" id="UP000007800">
    <property type="component" value="Unassembled WGS sequence"/>
</dbReference>
<evidence type="ECO:0000313" key="1">
    <source>
        <dbReference type="EMBL" id="EER02467.1"/>
    </source>
</evidence>
<dbReference type="GeneID" id="9047489"/>
<dbReference type="InterPro" id="IPR014729">
    <property type="entry name" value="Rossmann-like_a/b/a_fold"/>
</dbReference>
<gene>
    <name evidence="1" type="ORF">Pmar_PMAR004830</name>
</gene>
<dbReference type="InterPro" id="IPR009218">
    <property type="entry name" value="HD_phosphohydro"/>
</dbReference>
<proteinExistence type="predicted"/>
<dbReference type="RefSeq" id="XP_002769749.1">
    <property type="nucleotide sequence ID" value="XM_002769703.1"/>
</dbReference>
<evidence type="ECO:0008006" key="3">
    <source>
        <dbReference type="Google" id="ProtNLM"/>
    </source>
</evidence>
<dbReference type="Gene3D" id="3.40.50.620">
    <property type="entry name" value="HUPs"/>
    <property type="match status" value="1"/>
</dbReference>
<dbReference type="SUPFAM" id="SSF109604">
    <property type="entry name" value="HD-domain/PDEase-like"/>
    <property type="match status" value="1"/>
</dbReference>
<dbReference type="OrthoDB" id="330671at2759"/>
<reference evidence="1 2" key="1">
    <citation type="submission" date="2008-07" db="EMBL/GenBank/DDBJ databases">
        <authorList>
            <person name="El-Sayed N."/>
            <person name="Caler E."/>
            <person name="Inman J."/>
            <person name="Amedeo P."/>
            <person name="Hass B."/>
            <person name="Wortman J."/>
        </authorList>
    </citation>
    <scope>NUCLEOTIDE SEQUENCE [LARGE SCALE GENOMIC DNA]</scope>
    <source>
        <strain evidence="2">ATCC 50983 / TXsc</strain>
    </source>
</reference>
<dbReference type="InParanoid" id="C5LLA8"/>
<keyword evidence="2" id="KW-1185">Reference proteome</keyword>
<dbReference type="SUPFAM" id="SSF52374">
    <property type="entry name" value="Nucleotidylyl transferase"/>
    <property type="match status" value="1"/>
</dbReference>
<evidence type="ECO:0000313" key="2">
    <source>
        <dbReference type="Proteomes" id="UP000007800"/>
    </source>
</evidence>
<dbReference type="PANTHER" id="PTHR21174">
    <property type="match status" value="1"/>
</dbReference>
<sequence length="547" mass="60337">MASTDGASVDPAAGGRQYQYDTVLISSSTLLDRSLPALRSLASLAGVAAPLARSRLVVSLSPHRFGLKYDSSTLCEVIDDVYQAAGENAHPLLDVQVRLNETLEVRGPQCVLVGAMGLMDGHEVDLLLPVTTPVHHAGHHSSPLPHYDHVLFAGTFDHLHVGHRAVITRSLLMARKTLRLALVAGELLQHKRLAKALQPFHVRERGVLQFVQDIRPTDWHCDVVIIPDITRDPIGPARTLRDFDCLVVTTETAKGGVVVNEARKEAGCPEVAIVEVALRSQGSQHGGKVSSTDVREYMSDKAGGEEALNAMYDKWYQLIAKACAVDGVVDDDKHEQLQLKVDEWWSTLRDLYLQPWRYYHTLNHVGEILGNIESSCVGEGPLPITVASSAHATTTLQLTAWFHDAIYVPGLDGNEEASQQLWLKFCLDAAVASELRDEVSDIILATKDHVSSRSIYPKEVYPALNAFLDLDLLILAADEDRYREYAEGIRQEYEPVVGGSSIYAQQRCEFLSSVCNSKRVMFAFCGGPSEAQARCNMEMELKRLQLQ</sequence>